<reference evidence="6 7" key="1">
    <citation type="submission" date="2016-10" db="EMBL/GenBank/DDBJ databases">
        <authorList>
            <person name="de Groot N.N."/>
        </authorList>
    </citation>
    <scope>NUCLEOTIDE SEQUENCE [LARGE SCALE GENOMIC DNA]</scope>
    <source>
        <strain evidence="6 7">DSM 17890</strain>
    </source>
</reference>
<evidence type="ECO:0000256" key="5">
    <source>
        <dbReference type="PIRSR" id="PIRSR038992-1"/>
    </source>
</evidence>
<dbReference type="Gene3D" id="3.20.20.70">
    <property type="entry name" value="Aldolase class I"/>
    <property type="match status" value="1"/>
</dbReference>
<dbReference type="EMBL" id="FNMZ01000001">
    <property type="protein sequence ID" value="SDW18282.1"/>
    <property type="molecule type" value="Genomic_DNA"/>
</dbReference>
<dbReference type="GO" id="GO:0006096">
    <property type="term" value="P:glycolytic process"/>
    <property type="evidence" value="ECO:0007669"/>
    <property type="project" value="UniProtKB-KW"/>
</dbReference>
<dbReference type="InterPro" id="IPR002915">
    <property type="entry name" value="DeoC/FbaB/LacD_aldolase"/>
</dbReference>
<feature type="active site" description="Proton donor" evidence="5">
    <location>
        <position position="174"/>
    </location>
</feature>
<protein>
    <recommendedName>
        <fullName evidence="1">fructose-bisphosphate aldolase</fullName>
        <ecNumber evidence="1">4.1.2.13</ecNumber>
    </recommendedName>
</protein>
<dbReference type="PANTHER" id="PTHR47916:SF4">
    <property type="entry name" value="FRUCTOSE-BISPHOSPHATE ALDOLASE CLASS 1"/>
    <property type="match status" value="1"/>
</dbReference>
<keyword evidence="3" id="KW-0704">Schiff base</keyword>
<name>A0A1H2RFQ0_9RHOB</name>
<gene>
    <name evidence="6" type="ORF">SAMN05444336_101346</name>
</gene>
<evidence type="ECO:0000313" key="7">
    <source>
        <dbReference type="Proteomes" id="UP000199118"/>
    </source>
</evidence>
<dbReference type="EC" id="4.1.2.13" evidence="1"/>
<keyword evidence="7" id="KW-1185">Reference proteome</keyword>
<evidence type="ECO:0000256" key="4">
    <source>
        <dbReference type="ARBA" id="ARBA00049653"/>
    </source>
</evidence>
<dbReference type="InterPro" id="IPR013785">
    <property type="entry name" value="Aldolase_TIM"/>
</dbReference>
<comment type="similarity">
    <text evidence="4">Belongs to the DeoC/FbaB aldolase family. FbaB subfamily.</text>
</comment>
<dbReference type="PANTHER" id="PTHR47916">
    <property type="entry name" value="FRUCTOSE-BISPHOSPHATE ALDOLASE CLASS 1"/>
    <property type="match status" value="1"/>
</dbReference>
<proteinExistence type="inferred from homology"/>
<evidence type="ECO:0000313" key="6">
    <source>
        <dbReference type="EMBL" id="SDW18282.1"/>
    </source>
</evidence>
<dbReference type="AlphaFoldDB" id="A0A1H2RFQ0"/>
<dbReference type="Proteomes" id="UP000199118">
    <property type="component" value="Unassembled WGS sequence"/>
</dbReference>
<dbReference type="GO" id="GO:0004332">
    <property type="term" value="F:fructose-bisphosphate aldolase activity"/>
    <property type="evidence" value="ECO:0007669"/>
    <property type="project" value="UniProtKB-EC"/>
</dbReference>
<organism evidence="6 7">
    <name type="scientific">Albimonas donghaensis</name>
    <dbReference type="NCBI Taxonomy" id="356660"/>
    <lineage>
        <taxon>Bacteria</taxon>
        <taxon>Pseudomonadati</taxon>
        <taxon>Pseudomonadota</taxon>
        <taxon>Alphaproteobacteria</taxon>
        <taxon>Rhodobacterales</taxon>
        <taxon>Paracoccaceae</taxon>
        <taxon>Albimonas</taxon>
    </lineage>
</organism>
<dbReference type="InterPro" id="IPR041720">
    <property type="entry name" value="FbaB-like"/>
</dbReference>
<dbReference type="STRING" id="356660.SAMN05444336_101346"/>
<evidence type="ECO:0000256" key="2">
    <source>
        <dbReference type="ARBA" id="ARBA00023239"/>
    </source>
</evidence>
<dbReference type="Pfam" id="PF01791">
    <property type="entry name" value="DeoC"/>
    <property type="match status" value="1"/>
</dbReference>
<dbReference type="CDD" id="cd00958">
    <property type="entry name" value="DhnA"/>
    <property type="match status" value="1"/>
</dbReference>
<dbReference type="SUPFAM" id="SSF51569">
    <property type="entry name" value="Aldolase"/>
    <property type="match status" value="1"/>
</dbReference>
<evidence type="ECO:0000256" key="3">
    <source>
        <dbReference type="ARBA" id="ARBA00023270"/>
    </source>
</evidence>
<dbReference type="RefSeq" id="WP_092679405.1">
    <property type="nucleotide sequence ID" value="NZ_FNMZ01000001.1"/>
</dbReference>
<sequence>MKATRTVKQILANYEGDTPGVKANLCRMLMTGKLGGTGKMIILPVDQGFEHGPARSFAPNPAGYDPHYHYQMAIDAGLNAYAAPLGMLEAGADTFAGQIPTILKCNSANSLMSGTSGKDQAITARVSDALRIGASAIGFTIYPGSDCALDMFEEISEMREEAASVGIATVIWSYPRGEGVTKDGETAIDVAAYAGQIAALLGAHIIKIKLSTDHLMLPEAKKVYEEQKIDVATQAARVKHCVESAFGGRRIMVFSGGAKKGEDSVYDDARAIRDGGGNGSIIGRNTFQRPREDALAMLGKLVDIYKGKA</sequence>
<evidence type="ECO:0000256" key="1">
    <source>
        <dbReference type="ARBA" id="ARBA00013068"/>
    </source>
</evidence>
<feature type="active site" description="Schiff-base intermediate with dihydroxyacetone-P" evidence="5">
    <location>
        <position position="207"/>
    </location>
</feature>
<dbReference type="NCBIfam" id="NF006704">
    <property type="entry name" value="PRK09250.1-1"/>
    <property type="match status" value="1"/>
</dbReference>
<accession>A0A1H2RFQ0</accession>
<dbReference type="SMART" id="SM01133">
    <property type="entry name" value="DeoC"/>
    <property type="match status" value="1"/>
</dbReference>
<dbReference type="PIRSF" id="PIRSF038992">
    <property type="entry name" value="Aldolase_Ia"/>
    <property type="match status" value="1"/>
</dbReference>
<keyword evidence="2" id="KW-0456">Lyase</keyword>
<dbReference type="OrthoDB" id="9769559at2"/>
<dbReference type="InterPro" id="IPR050456">
    <property type="entry name" value="DeoC/FbaB_aldolase"/>
</dbReference>